<keyword evidence="3" id="KW-0862">Zinc</keyword>
<dbReference type="PROSITE" id="PS01360">
    <property type="entry name" value="ZF_MYND_1"/>
    <property type="match status" value="1"/>
</dbReference>
<sequence>MAQDFNWNLQGLNKLEFTAYANLLALRNGGQVEPISLGTELSDENESTTDSDAISIDTSYPNQISDSGYHQLKTKFLDCLAELAANRKGGKYVACSSMMKGEENVTLWITRNGGFQIVDNIFFANLSKHLSGLFHRKDWTNRTDEEVLWNELLAYYEDRLENTYIPNLRLSLKGCNTVFSDGNNDKFATARNELSALQNLAFARLKAGQTLIDRHGMLTTKAYELRKSKVVEELLQTSPKSTKQTRKLWIDIYFLSRLRVTLEKFKEVSLKLPSFNNVTIIPVTGDRIPQKALRDALKLRETLNLLDLATDTLTVETVIGPSWTVAKAEREYGKLQKQALNIHAEIQMILFLSRNEQLLDQSFDYFGCSKYSCFMCSQFLKAHGRIGTRGCHGRLFKPWTVPEATGLASSQVNRVVRSVVQVQKEIEKELKSGFDKAIRLEKTSAVGGSSIFSDHKAEKSGKSDAAFLEPTRGNPPGGAFAESNQLGECYTCYRVTSRQCSICNKDFFCSESCETETNGSHLFTCAKRPLTSADYLFRNIVEDTIPNEGDVLEDFGFNCLTSFADHCKLLGLYKGLWLGGVPVEDIHKWQVEGTLIANIKKYFYQIDEAYRGGHFPWFLGNLHILERPLTQQESTQNMLATFYDQAQIYLDKEDQHKQPIQLEPEAKMLCYELLAMALHMACPNPIQKNWYNFGFCTCDDEQEEGALGGLYNRLLLGNKLFDDLRGNSQHMVYGTAPLTATFTEFWHAYESGTLIKLMDSKGLKETRSRFRFLEQFLSVPPSGPQPSIWSLKQFVAIDNPAEFLPSPTLEVDYGFINCQTFEEICILLEIYKRLLKVANPLALHEACLDGRLFEFANWFHDMDESHRRLMRNLYPLRSEPELTSVPKILLILVILYSLFLYTMQQLTIKPKTKSDTANSIPRLRRGLKRIGHPVRSAIHKLQIGGLVVGWVTTSESPLLGLLLD</sequence>
<evidence type="ECO:0000256" key="1">
    <source>
        <dbReference type="ARBA" id="ARBA00022723"/>
    </source>
</evidence>
<keyword evidence="4" id="KW-1133">Transmembrane helix</keyword>
<dbReference type="AlphaFoldDB" id="G2XRG7"/>
<evidence type="ECO:0000256" key="3">
    <source>
        <dbReference type="ARBA" id="ARBA00022833"/>
    </source>
</evidence>
<evidence type="ECO:0000313" key="6">
    <source>
        <dbReference type="EMBL" id="CCD43335.1"/>
    </source>
</evidence>
<feature type="domain" description="MYND-type" evidence="5">
    <location>
        <begin position="489"/>
        <end position="525"/>
    </location>
</feature>
<gene>
    <name evidence="6" type="ORF">BofuT4_P067430.1</name>
</gene>
<keyword evidence="4" id="KW-0812">Transmembrane</keyword>
<name>G2XRG7_BOTF4</name>
<dbReference type="STRING" id="999810.G2XRG7"/>
<dbReference type="Proteomes" id="UP000008177">
    <property type="component" value="Unplaced contigs"/>
</dbReference>
<dbReference type="InterPro" id="IPR027796">
    <property type="entry name" value="OTT_1508_deam-like"/>
</dbReference>
<dbReference type="Pfam" id="PF14441">
    <property type="entry name" value="OTT_1508_deam"/>
    <property type="match status" value="1"/>
</dbReference>
<evidence type="ECO:0000256" key="4">
    <source>
        <dbReference type="SAM" id="Phobius"/>
    </source>
</evidence>
<reference evidence="7" key="1">
    <citation type="journal article" date="2011" name="PLoS Genet.">
        <title>Genomic analysis of the necrotrophic fungal pathogens Sclerotinia sclerotiorum and Botrytis cinerea.</title>
        <authorList>
            <person name="Amselem J."/>
            <person name="Cuomo C.A."/>
            <person name="van Kan J.A."/>
            <person name="Viaud M."/>
            <person name="Benito E.P."/>
            <person name="Couloux A."/>
            <person name="Coutinho P.M."/>
            <person name="de Vries R.P."/>
            <person name="Dyer P.S."/>
            <person name="Fillinger S."/>
            <person name="Fournier E."/>
            <person name="Gout L."/>
            <person name="Hahn M."/>
            <person name="Kohn L."/>
            <person name="Lapalu N."/>
            <person name="Plummer K.M."/>
            <person name="Pradier J.M."/>
            <person name="Quevillon E."/>
            <person name="Sharon A."/>
            <person name="Simon A."/>
            <person name="ten Have A."/>
            <person name="Tudzynski B."/>
            <person name="Tudzynski P."/>
            <person name="Wincker P."/>
            <person name="Andrew M."/>
            <person name="Anthouard V."/>
            <person name="Beever R.E."/>
            <person name="Beffa R."/>
            <person name="Benoit I."/>
            <person name="Bouzid O."/>
            <person name="Brault B."/>
            <person name="Chen Z."/>
            <person name="Choquer M."/>
            <person name="Collemare J."/>
            <person name="Cotton P."/>
            <person name="Danchin E.G."/>
            <person name="Da Silva C."/>
            <person name="Gautier A."/>
            <person name="Giraud C."/>
            <person name="Giraud T."/>
            <person name="Gonzalez C."/>
            <person name="Grossetete S."/>
            <person name="Guldener U."/>
            <person name="Henrissat B."/>
            <person name="Howlett B.J."/>
            <person name="Kodira C."/>
            <person name="Kretschmer M."/>
            <person name="Lappartient A."/>
            <person name="Leroch M."/>
            <person name="Levis C."/>
            <person name="Mauceli E."/>
            <person name="Neuveglise C."/>
            <person name="Oeser B."/>
            <person name="Pearson M."/>
            <person name="Poulain J."/>
            <person name="Poussereau N."/>
            <person name="Quesneville H."/>
            <person name="Rascle C."/>
            <person name="Schumacher J."/>
            <person name="Segurens B."/>
            <person name="Sexton A."/>
            <person name="Silva E."/>
            <person name="Sirven C."/>
            <person name="Soanes D.M."/>
            <person name="Talbot N.J."/>
            <person name="Templeton M."/>
            <person name="Yandava C."/>
            <person name="Yarden O."/>
            <person name="Zeng Q."/>
            <person name="Rollins J.A."/>
            <person name="Lebrun M.H."/>
            <person name="Dickman M."/>
        </authorList>
    </citation>
    <scope>NUCLEOTIDE SEQUENCE [LARGE SCALE GENOMIC DNA]</scope>
    <source>
        <strain evidence="7">T4</strain>
    </source>
</reference>
<dbReference type="SUPFAM" id="SSF144232">
    <property type="entry name" value="HIT/MYND zinc finger-like"/>
    <property type="match status" value="1"/>
</dbReference>
<dbReference type="InParanoid" id="G2XRG7"/>
<keyword evidence="2" id="KW-0863">Zinc-finger</keyword>
<dbReference type="HOGENOM" id="CLU_007949_0_0_1"/>
<dbReference type="GO" id="GO:0008270">
    <property type="term" value="F:zinc ion binding"/>
    <property type="evidence" value="ECO:0007669"/>
    <property type="project" value="UniProtKB-KW"/>
</dbReference>
<evidence type="ECO:0000256" key="2">
    <source>
        <dbReference type="ARBA" id="ARBA00022771"/>
    </source>
</evidence>
<feature type="transmembrane region" description="Helical" evidence="4">
    <location>
        <begin position="885"/>
        <end position="903"/>
    </location>
</feature>
<evidence type="ECO:0000313" key="7">
    <source>
        <dbReference type="Proteomes" id="UP000008177"/>
    </source>
</evidence>
<dbReference type="EMBL" id="FQ790256">
    <property type="protein sequence ID" value="CCD43335.1"/>
    <property type="molecule type" value="Genomic_DNA"/>
</dbReference>
<dbReference type="OrthoDB" id="4851849at2759"/>
<protein>
    <recommendedName>
        <fullName evidence="5">MYND-type domain-containing protein</fullName>
    </recommendedName>
</protein>
<evidence type="ECO:0000259" key="5">
    <source>
        <dbReference type="PROSITE" id="PS01360"/>
    </source>
</evidence>
<keyword evidence="1" id="KW-0479">Metal-binding</keyword>
<organism evidence="6 7">
    <name type="scientific">Botryotinia fuckeliana (strain T4)</name>
    <name type="common">Noble rot fungus</name>
    <name type="synonym">Botrytis cinerea</name>
    <dbReference type="NCBI Taxonomy" id="999810"/>
    <lineage>
        <taxon>Eukaryota</taxon>
        <taxon>Fungi</taxon>
        <taxon>Dikarya</taxon>
        <taxon>Ascomycota</taxon>
        <taxon>Pezizomycotina</taxon>
        <taxon>Leotiomycetes</taxon>
        <taxon>Helotiales</taxon>
        <taxon>Sclerotiniaceae</taxon>
        <taxon>Botrytis</taxon>
    </lineage>
</organism>
<accession>G2XRG7</accession>
<dbReference type="InterPro" id="IPR002893">
    <property type="entry name" value="Znf_MYND"/>
</dbReference>
<proteinExistence type="predicted"/>
<keyword evidence="4" id="KW-0472">Membrane</keyword>